<dbReference type="InterPro" id="IPR052345">
    <property type="entry name" value="Rad_response_metalloprotease"/>
</dbReference>
<keyword evidence="3" id="KW-1185">Reference proteome</keyword>
<proteinExistence type="predicted"/>
<dbReference type="InterPro" id="IPR010359">
    <property type="entry name" value="IrrE_HExxH"/>
</dbReference>
<dbReference type="Pfam" id="PF06114">
    <property type="entry name" value="Peptidase_M78"/>
    <property type="match status" value="1"/>
</dbReference>
<comment type="caution">
    <text evidence="2">The sequence shown here is derived from an EMBL/GenBank/DDBJ whole genome shotgun (WGS) entry which is preliminary data.</text>
</comment>
<organism evidence="2 3">
    <name type="scientific">Desulfallas thermosapovorans DSM 6562</name>
    <dbReference type="NCBI Taxonomy" id="1121431"/>
    <lineage>
        <taxon>Bacteria</taxon>
        <taxon>Bacillati</taxon>
        <taxon>Bacillota</taxon>
        <taxon>Clostridia</taxon>
        <taxon>Eubacteriales</taxon>
        <taxon>Desulfallaceae</taxon>
        <taxon>Desulfallas</taxon>
    </lineage>
</organism>
<dbReference type="PANTHER" id="PTHR43236">
    <property type="entry name" value="ANTITOXIN HIGA1"/>
    <property type="match status" value="1"/>
</dbReference>
<evidence type="ECO:0000259" key="1">
    <source>
        <dbReference type="Pfam" id="PF06114"/>
    </source>
</evidence>
<sequence length="237" mass="27261">MPKDCDNPLLDAFSIKKTVELVLDAFDVALQFTGQVGLDHRLVAGRLWISRPVTLVRPRCAPLQPAGAFFLLLLRKNKTVFCLVLSSLPTLTATASAAWDGLCECFACVWRILAADTMLQQMQRVRQVIDGKRRYVSMNQLTNRVKSILMETARNLGIQVLETPFLNYYDAGIYGLYTRYKGVDVIIISSNVSQEEQTFTLAHELAHYILHREDLNDRYCRYRYWNDNRYQNRKEAS</sequence>
<feature type="domain" description="IrrE N-terminal-like" evidence="1">
    <location>
        <begin position="154"/>
        <end position="217"/>
    </location>
</feature>
<reference evidence="2 3" key="1">
    <citation type="submission" date="2019-07" db="EMBL/GenBank/DDBJ databases">
        <title>Genomic Encyclopedia of Type Strains, Phase I: the one thousand microbial genomes (KMG-I) project.</title>
        <authorList>
            <person name="Kyrpides N."/>
        </authorList>
    </citation>
    <scope>NUCLEOTIDE SEQUENCE [LARGE SCALE GENOMIC DNA]</scope>
    <source>
        <strain evidence="2 3">DSM 6562</strain>
    </source>
</reference>
<dbReference type="Proteomes" id="UP000323166">
    <property type="component" value="Unassembled WGS sequence"/>
</dbReference>
<dbReference type="RefSeq" id="WP_166512420.1">
    <property type="nucleotide sequence ID" value="NZ_VNHM01000015.1"/>
</dbReference>
<gene>
    <name evidence="2" type="ORF">LX24_02458</name>
</gene>
<dbReference type="PANTHER" id="PTHR43236:SF1">
    <property type="entry name" value="BLL7220 PROTEIN"/>
    <property type="match status" value="1"/>
</dbReference>
<accession>A0A5S4ZPK1</accession>
<dbReference type="Gene3D" id="1.10.10.2910">
    <property type="match status" value="1"/>
</dbReference>
<name>A0A5S4ZPK1_9FIRM</name>
<evidence type="ECO:0000313" key="3">
    <source>
        <dbReference type="Proteomes" id="UP000323166"/>
    </source>
</evidence>
<dbReference type="AlphaFoldDB" id="A0A5S4ZPK1"/>
<evidence type="ECO:0000313" key="2">
    <source>
        <dbReference type="EMBL" id="TYO94471.1"/>
    </source>
</evidence>
<protein>
    <submittedName>
        <fullName evidence="2">Uncharacterized protein DUF955</fullName>
    </submittedName>
</protein>
<dbReference type="EMBL" id="VNHM01000015">
    <property type="protein sequence ID" value="TYO94471.1"/>
    <property type="molecule type" value="Genomic_DNA"/>
</dbReference>